<dbReference type="GO" id="GO:0005634">
    <property type="term" value="C:nucleus"/>
    <property type="evidence" value="ECO:0007669"/>
    <property type="project" value="UniProtKB-SubCell"/>
</dbReference>
<dbReference type="SUPFAM" id="SSF63748">
    <property type="entry name" value="Tudor/PWWP/MBT"/>
    <property type="match status" value="1"/>
</dbReference>
<feature type="domain" description="PHD-type" evidence="11">
    <location>
        <begin position="279"/>
        <end position="329"/>
    </location>
</feature>
<keyword evidence="3" id="KW-0479">Metal-binding</keyword>
<accession>A0AA35P142</accession>
<dbReference type="PROSITE" id="PS50016">
    <property type="entry name" value="ZF_PHD_2"/>
    <property type="match status" value="1"/>
</dbReference>
<evidence type="ECO:0000313" key="12">
    <source>
        <dbReference type="EMBL" id="CAI5769015.1"/>
    </source>
</evidence>
<evidence type="ECO:0000256" key="4">
    <source>
        <dbReference type="ARBA" id="ARBA00022737"/>
    </source>
</evidence>
<dbReference type="GO" id="GO:0003677">
    <property type="term" value="F:DNA binding"/>
    <property type="evidence" value="ECO:0007669"/>
    <property type="project" value="TreeGrafter"/>
</dbReference>
<dbReference type="Gene3D" id="2.30.30.140">
    <property type="match status" value="1"/>
</dbReference>
<proteinExistence type="inferred from homology"/>
<protein>
    <submittedName>
        <fullName evidence="12">Finger 1 isoform X1</fullName>
    </submittedName>
</protein>
<dbReference type="SMART" id="SM00249">
    <property type="entry name" value="PHD"/>
    <property type="match status" value="2"/>
</dbReference>
<feature type="compositionally biased region" description="Low complexity" evidence="10">
    <location>
        <begin position="676"/>
        <end position="687"/>
    </location>
</feature>
<dbReference type="Gene3D" id="3.90.980.20">
    <property type="match status" value="1"/>
</dbReference>
<evidence type="ECO:0000256" key="2">
    <source>
        <dbReference type="ARBA" id="ARBA00008084"/>
    </source>
</evidence>
<evidence type="ECO:0000256" key="9">
    <source>
        <dbReference type="PROSITE-ProRule" id="PRU00146"/>
    </source>
</evidence>
<keyword evidence="5 9" id="KW-0863">Zinc-finger</keyword>
<feature type="compositionally biased region" description="Basic residues" evidence="10">
    <location>
        <begin position="563"/>
        <end position="580"/>
    </location>
</feature>
<evidence type="ECO:0000256" key="5">
    <source>
        <dbReference type="ARBA" id="ARBA00022771"/>
    </source>
</evidence>
<dbReference type="GO" id="GO:0003682">
    <property type="term" value="F:chromatin binding"/>
    <property type="evidence" value="ECO:0007669"/>
    <property type="project" value="TreeGrafter"/>
</dbReference>
<evidence type="ECO:0000259" key="11">
    <source>
        <dbReference type="PROSITE" id="PS50016"/>
    </source>
</evidence>
<reference evidence="12" key="1">
    <citation type="submission" date="2022-12" db="EMBL/GenBank/DDBJ databases">
        <authorList>
            <person name="Alioto T."/>
            <person name="Alioto T."/>
            <person name="Gomez Garrido J."/>
        </authorList>
    </citation>
    <scope>NUCLEOTIDE SEQUENCE</scope>
</reference>
<dbReference type="GO" id="GO:0008270">
    <property type="term" value="F:zinc ion binding"/>
    <property type="evidence" value="ECO:0007669"/>
    <property type="project" value="UniProtKB-KW"/>
</dbReference>
<comment type="similarity">
    <text evidence="2">Belongs to the Polycomblike family.</text>
</comment>
<name>A0AA35P142_9SAUR</name>
<keyword evidence="8" id="KW-0539">Nucleus</keyword>
<dbReference type="CDD" id="cd20449">
    <property type="entry name" value="Tudor_PHF1"/>
    <property type="match status" value="1"/>
</dbReference>
<dbReference type="SMART" id="SM00333">
    <property type="entry name" value="TUDOR"/>
    <property type="match status" value="1"/>
</dbReference>
<feature type="region of interest" description="Disordered" evidence="10">
    <location>
        <begin position="519"/>
        <end position="610"/>
    </location>
</feature>
<dbReference type="CDD" id="cd15500">
    <property type="entry name" value="PHD1_PHF1"/>
    <property type="match status" value="1"/>
</dbReference>
<dbReference type="InterPro" id="IPR047010">
    <property type="entry name" value="PHF1_PHD-finger2"/>
</dbReference>
<evidence type="ECO:0000256" key="10">
    <source>
        <dbReference type="SAM" id="MobiDB-lite"/>
    </source>
</evidence>
<dbReference type="CDD" id="cd15582">
    <property type="entry name" value="PHD2_PHF1"/>
    <property type="match status" value="1"/>
</dbReference>
<dbReference type="FunFam" id="3.90.980.20:FF:000003">
    <property type="entry name" value="Putative PHD finger protein 1"/>
    <property type="match status" value="1"/>
</dbReference>
<evidence type="ECO:0000256" key="8">
    <source>
        <dbReference type="ARBA" id="ARBA00023242"/>
    </source>
</evidence>
<dbReference type="InterPro" id="IPR047399">
    <property type="entry name" value="Tudor_PHF1"/>
</dbReference>
<keyword evidence="6" id="KW-0862">Zinc</keyword>
<feature type="compositionally biased region" description="Pro residues" evidence="10">
    <location>
        <begin position="201"/>
        <end position="220"/>
    </location>
</feature>
<dbReference type="InterPro" id="IPR031202">
    <property type="entry name" value="PHF1_PDH-finger1"/>
</dbReference>
<organism evidence="12 13">
    <name type="scientific">Podarcis lilfordi</name>
    <name type="common">Lilford's wall lizard</name>
    <dbReference type="NCBI Taxonomy" id="74358"/>
    <lineage>
        <taxon>Eukaryota</taxon>
        <taxon>Metazoa</taxon>
        <taxon>Chordata</taxon>
        <taxon>Craniata</taxon>
        <taxon>Vertebrata</taxon>
        <taxon>Euteleostomi</taxon>
        <taxon>Lepidosauria</taxon>
        <taxon>Squamata</taxon>
        <taxon>Bifurcata</taxon>
        <taxon>Unidentata</taxon>
        <taxon>Episquamata</taxon>
        <taxon>Laterata</taxon>
        <taxon>Lacertibaenia</taxon>
        <taxon>Lacertidae</taxon>
        <taxon>Podarcis</taxon>
    </lineage>
</organism>
<feature type="region of interest" description="Disordered" evidence="10">
    <location>
        <begin position="132"/>
        <end position="220"/>
    </location>
</feature>
<feature type="compositionally biased region" description="Polar residues" evidence="10">
    <location>
        <begin position="664"/>
        <end position="675"/>
    </location>
</feature>
<dbReference type="GO" id="GO:0045814">
    <property type="term" value="P:negative regulation of gene expression, epigenetic"/>
    <property type="evidence" value="ECO:0007669"/>
    <property type="project" value="TreeGrafter"/>
</dbReference>
<evidence type="ECO:0000256" key="3">
    <source>
        <dbReference type="ARBA" id="ARBA00022723"/>
    </source>
</evidence>
<feature type="compositionally biased region" description="Basic and acidic residues" evidence="10">
    <location>
        <begin position="1"/>
        <end position="10"/>
    </location>
</feature>
<evidence type="ECO:0000256" key="1">
    <source>
        <dbReference type="ARBA" id="ARBA00004123"/>
    </source>
</evidence>
<evidence type="ECO:0000256" key="7">
    <source>
        <dbReference type="ARBA" id="ARBA00022853"/>
    </source>
</evidence>
<feature type="compositionally biased region" description="Low complexity" evidence="10">
    <location>
        <begin position="132"/>
        <end position="146"/>
    </location>
</feature>
<dbReference type="PANTHER" id="PTHR12628">
    <property type="entry name" value="POLYCOMB-LIKE TRANSCRIPTION FACTOR"/>
    <property type="match status" value="1"/>
</dbReference>
<feature type="region of interest" description="Disordered" evidence="10">
    <location>
        <begin position="1"/>
        <end position="93"/>
    </location>
</feature>
<dbReference type="EMBL" id="OX395127">
    <property type="protein sequence ID" value="CAI5769015.1"/>
    <property type="molecule type" value="Genomic_DNA"/>
</dbReference>
<evidence type="ECO:0000256" key="6">
    <source>
        <dbReference type="ARBA" id="ARBA00022833"/>
    </source>
</evidence>
<dbReference type="SUPFAM" id="SSF57903">
    <property type="entry name" value="FYVE/PHD zinc finger"/>
    <property type="match status" value="2"/>
</dbReference>
<dbReference type="InterPro" id="IPR019786">
    <property type="entry name" value="Zinc_finger_PHD-type_CS"/>
</dbReference>
<dbReference type="AlphaFoldDB" id="A0AA35P142"/>
<dbReference type="PROSITE" id="PS01359">
    <property type="entry name" value="ZF_PHD_1"/>
    <property type="match status" value="1"/>
</dbReference>
<dbReference type="InterPro" id="IPR001965">
    <property type="entry name" value="Znf_PHD"/>
</dbReference>
<dbReference type="Pfam" id="PF00628">
    <property type="entry name" value="PHD"/>
    <property type="match status" value="1"/>
</dbReference>
<dbReference type="InterPro" id="IPR002999">
    <property type="entry name" value="Tudor"/>
</dbReference>
<keyword evidence="4" id="KW-0677">Repeat</keyword>
<dbReference type="InterPro" id="IPR019787">
    <property type="entry name" value="Znf_PHD-finger"/>
</dbReference>
<evidence type="ECO:0000313" key="13">
    <source>
        <dbReference type="Proteomes" id="UP001178461"/>
    </source>
</evidence>
<keyword evidence="7" id="KW-0156">Chromatin regulator</keyword>
<dbReference type="InterPro" id="IPR011011">
    <property type="entry name" value="Znf_FYVE_PHD"/>
</dbReference>
<keyword evidence="13" id="KW-1185">Reference proteome</keyword>
<dbReference type="InterPro" id="IPR025894">
    <property type="entry name" value="Mtf2_C_dom"/>
</dbReference>
<feature type="region of interest" description="Disordered" evidence="10">
    <location>
        <begin position="664"/>
        <end position="730"/>
    </location>
</feature>
<dbReference type="Pfam" id="PF18104">
    <property type="entry name" value="Tudor_2"/>
    <property type="match status" value="1"/>
</dbReference>
<dbReference type="Proteomes" id="UP001178461">
    <property type="component" value="Chromosome 2"/>
</dbReference>
<dbReference type="InterPro" id="IPR013083">
    <property type="entry name" value="Znf_RING/FYVE/PHD"/>
</dbReference>
<dbReference type="Gene3D" id="3.30.40.10">
    <property type="entry name" value="Zinc/RING finger domain, C3HC4 (zinc finger)"/>
    <property type="match status" value="1"/>
</dbReference>
<sequence>MARRREEETNPRPPVTRAGPALFVLRQRPGRVAAQPRAGSAPKSPLGARPARTTHCARAPPKKAPETASAGRSVGGRASLGGQPPTKGVRSLKQVAGACRLRVGALGGLGRPALGIPPRGPPLRLLRHWRSAGGWSRRGSRSAAPESPGPPGRDPHPPRVGRNVMASEPPATPASARLTRTSARLTSGPWKRPAAGSGGAPPSPCSPPAPGGPSAAPPGWPRFWEGQDVLARWTDGLLYLGTIKKVDPLRQVCLVQFEDDSQFLVLWKDINPAAVPGEEQSCCVCHSEAVSPDNRLVRCEKCSHAYHQECHLPRVLSDGAWTCRQCVFAVATKRGGALKKGPYAKAMLGMKLVLPYQLKALEWDAEHLANRQQCYCYCGGPGEWNLKMLQCRCCAQWFHEACTQCLSKPLLYGDRFYVFECCVCTGGPESVRRLPLRWVDVAHLILYHLSICCKKKYFDFEREILPFASENWDSLLLGELSDTPKGERYSQLLNALTGHKDRFISGKEIKKRKGLFGLHCRVPPPAPQGADGSGDAPRTPFIAGSSFLSGQGRRGKGPERPRAGRRGQPRQQPQRRRKRQPPAPSGSGGQWAQQEEEEQQQQRSTRERERLERALTQAVVQHPVSANQSYSGYGGTSSSYNFRRTDARCQDSAPIRMFASFHPSANTAGTLSTSRGAPLDPGDAAPAERGSPERSPADDGPAPRTLLRRHSAPPAPKRPPPAAPAPSALCVAPGGPASSGYFGPMGRLARGEAVRILARRVTTEGTVQYLVEWEGGSMF</sequence>
<dbReference type="PANTHER" id="PTHR12628:SF11">
    <property type="entry name" value="PHD FINGER PROTEIN 1"/>
    <property type="match status" value="1"/>
</dbReference>
<dbReference type="InterPro" id="IPR040477">
    <property type="entry name" value="KDM4-like_Tudor"/>
</dbReference>
<feature type="compositionally biased region" description="Pro residues" evidence="10">
    <location>
        <begin position="713"/>
        <end position="724"/>
    </location>
</feature>
<gene>
    <name evidence="12" type="ORF">PODLI_1B004001</name>
</gene>
<dbReference type="Pfam" id="PF14061">
    <property type="entry name" value="Mtf2_C"/>
    <property type="match status" value="1"/>
</dbReference>
<comment type="subcellular location">
    <subcellularLocation>
        <location evidence="1">Nucleus</location>
    </subcellularLocation>
</comment>